<dbReference type="GO" id="GO:0000978">
    <property type="term" value="F:RNA polymerase II cis-regulatory region sequence-specific DNA binding"/>
    <property type="evidence" value="ECO:0007669"/>
    <property type="project" value="TreeGrafter"/>
</dbReference>
<feature type="domain" description="Myb-like" evidence="7">
    <location>
        <begin position="293"/>
        <end position="337"/>
    </location>
</feature>
<feature type="compositionally biased region" description="Polar residues" evidence="6">
    <location>
        <begin position="266"/>
        <end position="280"/>
    </location>
</feature>
<dbReference type="AlphaFoldDB" id="A0A8J5IRL1"/>
<keyword evidence="3" id="KW-0238">DNA-binding</keyword>
<keyword evidence="5" id="KW-0539">Nucleus</keyword>
<feature type="compositionally biased region" description="Acidic residues" evidence="6">
    <location>
        <begin position="1103"/>
        <end position="1112"/>
    </location>
</feature>
<evidence type="ECO:0000313" key="10">
    <source>
        <dbReference type="Proteomes" id="UP000709295"/>
    </source>
</evidence>
<dbReference type="PROSITE" id="PS50090">
    <property type="entry name" value="MYB_LIKE"/>
    <property type="match status" value="2"/>
</dbReference>
<feature type="region of interest" description="Disordered" evidence="6">
    <location>
        <begin position="946"/>
        <end position="977"/>
    </location>
</feature>
<feature type="compositionally biased region" description="Low complexity" evidence="6">
    <location>
        <begin position="449"/>
        <end position="469"/>
    </location>
</feature>
<proteinExistence type="predicted"/>
<evidence type="ECO:0000256" key="1">
    <source>
        <dbReference type="ARBA" id="ARBA00022737"/>
    </source>
</evidence>
<evidence type="ECO:0000256" key="3">
    <source>
        <dbReference type="ARBA" id="ARBA00023125"/>
    </source>
</evidence>
<keyword evidence="2" id="KW-0805">Transcription regulation</keyword>
<dbReference type="PANTHER" id="PTHR46621">
    <property type="entry name" value="SNRNA-ACTIVATING PROTEIN COMPLEX SUBUNIT 4"/>
    <property type="match status" value="1"/>
</dbReference>
<evidence type="ECO:0000313" key="9">
    <source>
        <dbReference type="EMBL" id="KAG6961094.1"/>
    </source>
</evidence>
<evidence type="ECO:0000259" key="7">
    <source>
        <dbReference type="PROSITE" id="PS50090"/>
    </source>
</evidence>
<feature type="region of interest" description="Disordered" evidence="6">
    <location>
        <begin position="1"/>
        <end position="23"/>
    </location>
</feature>
<dbReference type="InterPro" id="IPR001005">
    <property type="entry name" value="SANT/Myb"/>
</dbReference>
<evidence type="ECO:0000256" key="6">
    <source>
        <dbReference type="SAM" id="MobiDB-lite"/>
    </source>
</evidence>
<keyword evidence="1" id="KW-0677">Repeat</keyword>
<dbReference type="InterPro" id="IPR051575">
    <property type="entry name" value="Myb-like_DNA-bd"/>
</dbReference>
<evidence type="ECO:0008006" key="11">
    <source>
        <dbReference type="Google" id="ProtNLM"/>
    </source>
</evidence>
<feature type="region of interest" description="Disordered" evidence="6">
    <location>
        <begin position="1087"/>
        <end position="1112"/>
    </location>
</feature>
<comment type="caution">
    <text evidence="9">The sequence shown here is derived from an EMBL/GenBank/DDBJ whole genome shotgun (WGS) entry which is preliminary data.</text>
</comment>
<keyword evidence="10" id="KW-1185">Reference proteome</keyword>
<dbReference type="EMBL" id="JAENGY010000525">
    <property type="protein sequence ID" value="KAG6961094.1"/>
    <property type="molecule type" value="Genomic_DNA"/>
</dbReference>
<feature type="domain" description="Myb-like" evidence="7">
    <location>
        <begin position="338"/>
        <end position="388"/>
    </location>
</feature>
<dbReference type="Pfam" id="PF13921">
    <property type="entry name" value="Myb_DNA-bind_6"/>
    <property type="match status" value="1"/>
</dbReference>
<organism evidence="9 10">
    <name type="scientific">Phytophthora aleatoria</name>
    <dbReference type="NCBI Taxonomy" id="2496075"/>
    <lineage>
        <taxon>Eukaryota</taxon>
        <taxon>Sar</taxon>
        <taxon>Stramenopiles</taxon>
        <taxon>Oomycota</taxon>
        <taxon>Peronosporomycetes</taxon>
        <taxon>Peronosporales</taxon>
        <taxon>Peronosporaceae</taxon>
        <taxon>Phytophthora</taxon>
    </lineage>
</organism>
<feature type="compositionally biased region" description="Low complexity" evidence="6">
    <location>
        <begin position="885"/>
        <end position="905"/>
    </location>
</feature>
<keyword evidence="4" id="KW-0804">Transcription</keyword>
<feature type="compositionally biased region" description="Polar residues" evidence="6">
    <location>
        <begin position="813"/>
        <end position="826"/>
    </location>
</feature>
<dbReference type="SMART" id="SM00717">
    <property type="entry name" value="SANT"/>
    <property type="match status" value="2"/>
</dbReference>
<reference evidence="9" key="1">
    <citation type="submission" date="2021-01" db="EMBL/GenBank/DDBJ databases">
        <title>Phytophthora aleatoria, a newly-described species from Pinus radiata is distinct from Phytophthora cactorum isolates based on comparative genomics.</title>
        <authorList>
            <person name="Mcdougal R."/>
            <person name="Panda P."/>
            <person name="Williams N."/>
            <person name="Studholme D.J."/>
        </authorList>
    </citation>
    <scope>NUCLEOTIDE SEQUENCE</scope>
    <source>
        <strain evidence="9">NZFS 4037</strain>
    </source>
</reference>
<evidence type="ECO:0000259" key="8">
    <source>
        <dbReference type="PROSITE" id="PS51294"/>
    </source>
</evidence>
<dbReference type="GO" id="GO:0042795">
    <property type="term" value="P:snRNA transcription by RNA polymerase II"/>
    <property type="evidence" value="ECO:0007669"/>
    <property type="project" value="TreeGrafter"/>
</dbReference>
<dbReference type="Pfam" id="PF00249">
    <property type="entry name" value="Myb_DNA-binding"/>
    <property type="match status" value="1"/>
</dbReference>
<feature type="region of interest" description="Disordered" evidence="6">
    <location>
        <begin position="885"/>
        <end position="929"/>
    </location>
</feature>
<feature type="region of interest" description="Disordered" evidence="6">
    <location>
        <begin position="795"/>
        <end position="835"/>
    </location>
</feature>
<evidence type="ECO:0000256" key="5">
    <source>
        <dbReference type="ARBA" id="ARBA00023242"/>
    </source>
</evidence>
<protein>
    <recommendedName>
        <fullName evidence="11">Myb-like DNA-binding protein</fullName>
    </recommendedName>
</protein>
<feature type="region of interest" description="Disordered" evidence="6">
    <location>
        <begin position="389"/>
        <end position="481"/>
    </location>
</feature>
<dbReference type="GO" id="GO:0001006">
    <property type="term" value="F:RNA polymerase III type 3 promoter sequence-specific DNA binding"/>
    <property type="evidence" value="ECO:0007669"/>
    <property type="project" value="TreeGrafter"/>
</dbReference>
<dbReference type="CDD" id="cd00167">
    <property type="entry name" value="SANT"/>
    <property type="match status" value="2"/>
</dbReference>
<feature type="region of interest" description="Disordered" evidence="6">
    <location>
        <begin position="991"/>
        <end position="1018"/>
    </location>
</feature>
<name>A0A8J5IRL1_9STRA</name>
<dbReference type="PANTHER" id="PTHR46621:SF1">
    <property type="entry name" value="SNRNA-ACTIVATING PROTEIN COMPLEX SUBUNIT 4"/>
    <property type="match status" value="1"/>
</dbReference>
<feature type="compositionally biased region" description="Polar residues" evidence="6">
    <location>
        <begin position="427"/>
        <end position="442"/>
    </location>
</feature>
<evidence type="ECO:0000256" key="2">
    <source>
        <dbReference type="ARBA" id="ARBA00023015"/>
    </source>
</evidence>
<accession>A0A8J5IRL1</accession>
<dbReference type="GO" id="GO:0042796">
    <property type="term" value="P:snRNA transcription by RNA polymerase III"/>
    <property type="evidence" value="ECO:0007669"/>
    <property type="project" value="TreeGrafter"/>
</dbReference>
<dbReference type="FunFam" id="1.10.10.60:FF:000010">
    <property type="entry name" value="Transcriptional activator Myb isoform A"/>
    <property type="match status" value="1"/>
</dbReference>
<feature type="domain" description="HTH myb-type" evidence="8">
    <location>
        <begin position="338"/>
        <end position="392"/>
    </location>
</feature>
<feature type="region of interest" description="Disordered" evidence="6">
    <location>
        <begin position="220"/>
        <end position="298"/>
    </location>
</feature>
<feature type="compositionally biased region" description="Low complexity" evidence="6">
    <location>
        <begin position="1006"/>
        <end position="1016"/>
    </location>
</feature>
<feature type="compositionally biased region" description="Basic and acidic residues" evidence="6">
    <location>
        <begin position="234"/>
        <end position="262"/>
    </location>
</feature>
<sequence length="1112" mass="122723">MADTATDNQPEPAPPTDSTSADNFGDLLAQLLQSLPAEASRLFLMALSGLSPSESAELCRYVDRLRDEKQFRVIKAMAESTVEGKKKFILNLRKKFIVQQAKLAEVQAQEEQNMESHLKRKQALNAASRVKMLNGGANKFHSFNAVVGPDGKENDNQKLPAQLLAGMPNADGVVVGRSLSSSSVVISKEDISQVGRLLSNSHIGDSEMNLRELEINKKGFIPGDKSATQDDDVSMSKRDRPQSSRALIEGEQKPTQRTRPDADTPVATNSENADNSNGNTEPVEDPEAPTTKRWTKNQDAALRESVRIHGEKNWKAIAELVPGRNHAQCLQRWRKVLKPGLVKGHWSFEEDQVLEYLVTQGCNNWGQIAERIPGRTPKQCRERWKNHLDPAINKGPYTEEEDSQSYAPPQQYEGQDYNGYDPRYYERQTSTGVASQGASPAHQTDHHQQQNGADNQQQQQAQQPQQPGANGPGIWDPYPRQDAAQLSPLSLQVSVVARSCTSEHIGFKLLPDGGAAASGNRDVRDWCLELRRHAVSAHACAVALQKQVPLIIHRIMKTRFRACSPFTNRIEPICAGFPSYQEHRRAQGRRALDLPIAFSLPLSMADAQTLDLFDGLPLDYNFLESGGDASTDGSMNAGSDNTALNGALPAAGFEAPDDQMLLDSDVPGSSPTNMMAPKSEGEDLLTPLSFSFNPNGSTAVGQSYRVAPQHKHKRVRSNPDVLQGFGMANMAPSVITPPIMGTNGMGFPPQHNVMPIDPVLVELPVNPMQFGGTATPQGESFQEMDEFLKELSWSELNPEQQQQQQQQMPVVNAATTDGNDVPSSGASPVAYRTQRIQEGVNELKIKRKRSVNHHSRHHSNPVDLLYNLDQFRVLAQQNKEQQQVPMQVQQQVQQQQQQQNMNPNQGYPNPFASFQDPTNFPAPPQPNMQQFQFQVPPQIASGAVHSLHGRRSSLGSNLPPRAATRRRGANRSSGLSMDMSQMNLGFLSVPEEPSMADLNPHRSPPRRSASSSASSSGKKMMLLDDANRKLYKCGRCGQPKVGHICTMPDQRNNWTQVDLEVTKGLKVMRINCHIMPVKSKWVAQCDDHEPPQLPAKGEVKSEEEVEAEPLGL</sequence>
<feature type="domain" description="HTH myb-type" evidence="8">
    <location>
        <begin position="293"/>
        <end position="337"/>
    </location>
</feature>
<gene>
    <name evidence="9" type="ORF">JG688_00009284</name>
</gene>
<dbReference type="InterPro" id="IPR017930">
    <property type="entry name" value="Myb_dom"/>
</dbReference>
<evidence type="ECO:0000256" key="4">
    <source>
        <dbReference type="ARBA" id="ARBA00023163"/>
    </source>
</evidence>
<dbReference type="PROSITE" id="PS51294">
    <property type="entry name" value="HTH_MYB"/>
    <property type="match status" value="2"/>
</dbReference>
<dbReference type="GO" id="GO:0019185">
    <property type="term" value="C:snRNA-activating protein complex"/>
    <property type="evidence" value="ECO:0007669"/>
    <property type="project" value="TreeGrafter"/>
</dbReference>
<dbReference type="Proteomes" id="UP000709295">
    <property type="component" value="Unassembled WGS sequence"/>
</dbReference>